<sequence length="116" mass="13073">MDDIHLHNNLDENHCQQVVAMPTTLIFQVFYQVLPELYLNSLLASLNERNTLRDQIPTSDHVSLPLTPLQGANPSLLSHYGQTKMIGVQIETVTEQKHDHNILVRDSSPEVIGHAL</sequence>
<name>A0AAD5V2G3_9APHY</name>
<dbReference type="AlphaFoldDB" id="A0AAD5V2G3"/>
<evidence type="ECO:0000313" key="1">
    <source>
        <dbReference type="EMBL" id="KAJ3484413.1"/>
    </source>
</evidence>
<reference evidence="1" key="1">
    <citation type="submission" date="2022-07" db="EMBL/GenBank/DDBJ databases">
        <title>Genome Sequence of Physisporinus lineatus.</title>
        <authorList>
            <person name="Buettner E."/>
        </authorList>
    </citation>
    <scope>NUCLEOTIDE SEQUENCE</scope>
    <source>
        <strain evidence="1">VT162</strain>
    </source>
</reference>
<keyword evidence="2" id="KW-1185">Reference proteome</keyword>
<dbReference type="Proteomes" id="UP001212997">
    <property type="component" value="Unassembled WGS sequence"/>
</dbReference>
<dbReference type="EMBL" id="JANAWD010000190">
    <property type="protein sequence ID" value="KAJ3484413.1"/>
    <property type="molecule type" value="Genomic_DNA"/>
</dbReference>
<gene>
    <name evidence="1" type="ORF">NLI96_g5677</name>
</gene>
<accession>A0AAD5V2G3</accession>
<protein>
    <submittedName>
        <fullName evidence="1">Uncharacterized protein</fullName>
    </submittedName>
</protein>
<comment type="caution">
    <text evidence="1">The sequence shown here is derived from an EMBL/GenBank/DDBJ whole genome shotgun (WGS) entry which is preliminary data.</text>
</comment>
<proteinExistence type="predicted"/>
<evidence type="ECO:0000313" key="2">
    <source>
        <dbReference type="Proteomes" id="UP001212997"/>
    </source>
</evidence>
<organism evidence="1 2">
    <name type="scientific">Meripilus lineatus</name>
    <dbReference type="NCBI Taxonomy" id="2056292"/>
    <lineage>
        <taxon>Eukaryota</taxon>
        <taxon>Fungi</taxon>
        <taxon>Dikarya</taxon>
        <taxon>Basidiomycota</taxon>
        <taxon>Agaricomycotina</taxon>
        <taxon>Agaricomycetes</taxon>
        <taxon>Polyporales</taxon>
        <taxon>Meripilaceae</taxon>
        <taxon>Meripilus</taxon>
    </lineage>
</organism>